<dbReference type="EMBL" id="FQNC01000110">
    <property type="protein sequence ID" value="SGZ30503.1"/>
    <property type="molecule type" value="Genomic_DNA"/>
</dbReference>
<dbReference type="Proteomes" id="UP000249464">
    <property type="component" value="Unassembled WGS sequence"/>
</dbReference>
<evidence type="ECO:0000256" key="1">
    <source>
        <dbReference type="SAM" id="MobiDB-lite"/>
    </source>
</evidence>
<name>A0A2X0NH70_9BASI</name>
<feature type="region of interest" description="Disordered" evidence="1">
    <location>
        <begin position="129"/>
        <end position="148"/>
    </location>
</feature>
<reference evidence="2 3" key="1">
    <citation type="submission" date="2016-11" db="EMBL/GenBank/DDBJ databases">
        <authorList>
            <person name="Jaros S."/>
            <person name="Januszkiewicz K."/>
            <person name="Wedrychowicz H."/>
        </authorList>
    </citation>
    <scope>NUCLEOTIDE SEQUENCE [LARGE SCALE GENOMIC DNA]</scope>
</reference>
<evidence type="ECO:0000313" key="3">
    <source>
        <dbReference type="Proteomes" id="UP000249464"/>
    </source>
</evidence>
<dbReference type="AlphaFoldDB" id="A0A2X0NH70"/>
<feature type="compositionally biased region" description="Basic residues" evidence="1">
    <location>
        <begin position="137"/>
        <end position="148"/>
    </location>
</feature>
<organism evidence="2 3">
    <name type="scientific">Microbotryum silenes-dioicae</name>
    <dbReference type="NCBI Taxonomy" id="796604"/>
    <lineage>
        <taxon>Eukaryota</taxon>
        <taxon>Fungi</taxon>
        <taxon>Dikarya</taxon>
        <taxon>Basidiomycota</taxon>
        <taxon>Pucciniomycotina</taxon>
        <taxon>Microbotryomycetes</taxon>
        <taxon>Microbotryales</taxon>
        <taxon>Microbotryaceae</taxon>
        <taxon>Microbotryum</taxon>
    </lineage>
</organism>
<accession>A0A2X0NH70</accession>
<gene>
    <name evidence="2" type="primary">BQ5605_C048g12386</name>
    <name evidence="2" type="ORF">BQ5605_C048G12386</name>
</gene>
<sequence>MMTEYHPFHHHQRRAITTTSTHIGSIVFSRAEYELLVKNQRARDEEAPTPPRHLLPPNAPAAFAEDCKLTEHSYIDWDLNMPLTVAREVCSYLRKGTIDPPWTTAVRSRWEEYATAPATIEATILDRSPRREDRRTNARTHRLHTGQQ</sequence>
<evidence type="ECO:0000313" key="2">
    <source>
        <dbReference type="EMBL" id="SGZ30503.1"/>
    </source>
</evidence>
<keyword evidence="3" id="KW-1185">Reference proteome</keyword>
<protein>
    <submittedName>
        <fullName evidence="2">BQ5605_C048g12386 protein</fullName>
    </submittedName>
</protein>
<proteinExistence type="predicted"/>